<feature type="compositionally biased region" description="Basic and acidic residues" evidence="1">
    <location>
        <begin position="270"/>
        <end position="279"/>
    </location>
</feature>
<evidence type="ECO:0000313" key="4">
    <source>
        <dbReference type="EMBL" id="MVA76244.1"/>
    </source>
</evidence>
<dbReference type="EMBL" id="WPCU01000005">
    <property type="protein sequence ID" value="MVA76244.1"/>
    <property type="molecule type" value="Genomic_DNA"/>
</dbReference>
<dbReference type="GO" id="GO:0080120">
    <property type="term" value="P:CAAX-box protein maturation"/>
    <property type="evidence" value="ECO:0007669"/>
    <property type="project" value="UniProtKB-ARBA"/>
</dbReference>
<keyword evidence="4" id="KW-0378">Hydrolase</keyword>
<feature type="transmembrane region" description="Helical" evidence="2">
    <location>
        <begin position="33"/>
        <end position="54"/>
    </location>
</feature>
<keyword evidence="2" id="KW-0472">Membrane</keyword>
<proteinExistence type="predicted"/>
<dbReference type="GO" id="GO:0008237">
    <property type="term" value="F:metallopeptidase activity"/>
    <property type="evidence" value="ECO:0007669"/>
    <property type="project" value="UniProtKB-KW"/>
</dbReference>
<accession>A0A6A9UXG4</accession>
<reference evidence="4 5" key="1">
    <citation type="submission" date="2019-12" db="EMBL/GenBank/DDBJ databases">
        <title>Auraticoccus cholistani sp. nov., an actinomycete isolated from soil of Cholistan desert.</title>
        <authorList>
            <person name="Cheema M.T."/>
        </authorList>
    </citation>
    <scope>NUCLEOTIDE SEQUENCE [LARGE SCALE GENOMIC DNA]</scope>
    <source>
        <strain evidence="4 5">F435</strain>
    </source>
</reference>
<dbReference type="GO" id="GO:0006508">
    <property type="term" value="P:proteolysis"/>
    <property type="evidence" value="ECO:0007669"/>
    <property type="project" value="UniProtKB-KW"/>
</dbReference>
<keyword evidence="2" id="KW-0812">Transmembrane</keyword>
<organism evidence="4 5">
    <name type="scientific">Auraticoccus cholistanensis</name>
    <dbReference type="NCBI Taxonomy" id="2656650"/>
    <lineage>
        <taxon>Bacteria</taxon>
        <taxon>Bacillati</taxon>
        <taxon>Actinomycetota</taxon>
        <taxon>Actinomycetes</taxon>
        <taxon>Propionibacteriales</taxon>
        <taxon>Propionibacteriaceae</taxon>
        <taxon>Auraticoccus</taxon>
    </lineage>
</organism>
<feature type="transmembrane region" description="Helical" evidence="2">
    <location>
        <begin position="74"/>
        <end position="96"/>
    </location>
</feature>
<name>A0A6A9UXG4_9ACTN</name>
<feature type="transmembrane region" description="Helical" evidence="2">
    <location>
        <begin position="169"/>
        <end position="187"/>
    </location>
</feature>
<evidence type="ECO:0000256" key="1">
    <source>
        <dbReference type="SAM" id="MobiDB-lite"/>
    </source>
</evidence>
<feature type="domain" description="CAAX prenyl protease 2/Lysostaphin resistance protein A-like" evidence="3">
    <location>
        <begin position="116"/>
        <end position="204"/>
    </location>
</feature>
<dbReference type="Pfam" id="PF02517">
    <property type="entry name" value="Rce1-like"/>
    <property type="match status" value="1"/>
</dbReference>
<keyword evidence="4" id="KW-0482">Metalloprotease</keyword>
<feature type="transmembrane region" description="Helical" evidence="2">
    <location>
        <begin position="108"/>
        <end position="126"/>
    </location>
</feature>
<sequence>MASLALLLLVDALAGTRLQERALAMDMTDPVSYVYGFATIALLLPVVLLVRRWVGPRPVGLLSSVAGRLRRGWLGRALAVALVVHLVSFAVQLAVVDPLLGTPLTAPRLVPGAAVFLAAAVLLVPLQSAAEEYVFRGVLMQAIGSWLRHPGFAVLLPVPLFVLGHDYDLWGQLDIAVFAVTCGWITWRTGGLEAAIALHVANNCLLTVLVAVGWSDPNATEGSPAALAASVLTMAVATLLLVRQADRLGVERRRPVPAAPASPGASTRPDAAEASRRPA</sequence>
<evidence type="ECO:0000256" key="2">
    <source>
        <dbReference type="SAM" id="Phobius"/>
    </source>
</evidence>
<dbReference type="InterPro" id="IPR003675">
    <property type="entry name" value="Rce1/LyrA-like_dom"/>
</dbReference>
<evidence type="ECO:0000313" key="5">
    <source>
        <dbReference type="Proteomes" id="UP000435304"/>
    </source>
</evidence>
<keyword evidence="2" id="KW-1133">Transmembrane helix</keyword>
<feature type="transmembrane region" description="Helical" evidence="2">
    <location>
        <begin position="194"/>
        <end position="214"/>
    </location>
</feature>
<dbReference type="Proteomes" id="UP000435304">
    <property type="component" value="Unassembled WGS sequence"/>
</dbReference>
<feature type="compositionally biased region" description="Low complexity" evidence="1">
    <location>
        <begin position="259"/>
        <end position="269"/>
    </location>
</feature>
<feature type="transmembrane region" description="Helical" evidence="2">
    <location>
        <begin position="226"/>
        <end position="245"/>
    </location>
</feature>
<comment type="caution">
    <text evidence="4">The sequence shown here is derived from an EMBL/GenBank/DDBJ whole genome shotgun (WGS) entry which is preliminary data.</text>
</comment>
<feature type="region of interest" description="Disordered" evidence="1">
    <location>
        <begin position="252"/>
        <end position="279"/>
    </location>
</feature>
<dbReference type="GO" id="GO:0004175">
    <property type="term" value="F:endopeptidase activity"/>
    <property type="evidence" value="ECO:0007669"/>
    <property type="project" value="UniProtKB-ARBA"/>
</dbReference>
<dbReference type="AlphaFoldDB" id="A0A6A9UXG4"/>
<keyword evidence="5" id="KW-1185">Reference proteome</keyword>
<evidence type="ECO:0000259" key="3">
    <source>
        <dbReference type="Pfam" id="PF02517"/>
    </source>
</evidence>
<protein>
    <submittedName>
        <fullName evidence="4">CPBP family intramembrane metalloprotease</fullName>
    </submittedName>
</protein>
<gene>
    <name evidence="4" type="ORF">GC722_09430</name>
</gene>
<keyword evidence="4" id="KW-0645">Protease</keyword>